<name>A0A2W7JDT5_9PROT</name>
<gene>
    <name evidence="2" type="ORF">C8P66_10240</name>
</gene>
<dbReference type="Pfam" id="PF00293">
    <property type="entry name" value="NUDIX"/>
    <property type="match status" value="1"/>
</dbReference>
<dbReference type="EMBL" id="QKYU01000002">
    <property type="protein sequence ID" value="PZW50352.1"/>
    <property type="molecule type" value="Genomic_DNA"/>
</dbReference>
<dbReference type="InterPro" id="IPR015797">
    <property type="entry name" value="NUDIX_hydrolase-like_dom_sf"/>
</dbReference>
<keyword evidence="3" id="KW-1185">Reference proteome</keyword>
<dbReference type="CDD" id="cd03676">
    <property type="entry name" value="NUDIX_Tnr3_like"/>
    <property type="match status" value="1"/>
</dbReference>
<dbReference type="Proteomes" id="UP000249688">
    <property type="component" value="Unassembled WGS sequence"/>
</dbReference>
<dbReference type="PROSITE" id="PS51462">
    <property type="entry name" value="NUDIX"/>
    <property type="match status" value="1"/>
</dbReference>
<proteinExistence type="predicted"/>
<evidence type="ECO:0000259" key="1">
    <source>
        <dbReference type="PROSITE" id="PS51462"/>
    </source>
</evidence>
<feature type="domain" description="Nudix hydrolase" evidence="1">
    <location>
        <begin position="107"/>
        <end position="248"/>
    </location>
</feature>
<dbReference type="InterPro" id="IPR000086">
    <property type="entry name" value="NUDIX_hydrolase_dom"/>
</dbReference>
<evidence type="ECO:0000313" key="2">
    <source>
        <dbReference type="EMBL" id="PZW50352.1"/>
    </source>
</evidence>
<evidence type="ECO:0000313" key="3">
    <source>
        <dbReference type="Proteomes" id="UP000249688"/>
    </source>
</evidence>
<comment type="caution">
    <text evidence="2">The sequence shown here is derived from an EMBL/GenBank/DDBJ whole genome shotgun (WGS) entry which is preliminary data.</text>
</comment>
<sequence length="271" mass="28744">MDGLLRHLRACNNTELPGGRVPLRLRAQRIGWLSPEVARLLAGLGGEAGPEGITFQDAAALGPASVALAAAGHGRIRGEAFDIRATPEGPVLGVLDRGAVPVFGVLAQGVHLNGLVRRPDGLHVWLGLRAADKAVAPGMLDNLVAGGLSAGLTPEACLIKEAGEEAAIPPELAAQSRRASRLGYVMAAPEGLRRDVLHVFDLDLPEGFMPVPDGDEVERFDLWPAREVLDVLRREDSVKFNVALVLIDLFLREGLVGDPDGRLRGGLDRFA</sequence>
<accession>A0A2W7JDT5</accession>
<dbReference type="GO" id="GO:0003824">
    <property type="term" value="F:catalytic activity"/>
    <property type="evidence" value="ECO:0007669"/>
    <property type="project" value="UniProtKB-ARBA"/>
</dbReference>
<organism evidence="2 3">
    <name type="scientific">Humitalea rosea</name>
    <dbReference type="NCBI Taxonomy" id="990373"/>
    <lineage>
        <taxon>Bacteria</taxon>
        <taxon>Pseudomonadati</taxon>
        <taxon>Pseudomonadota</taxon>
        <taxon>Alphaproteobacteria</taxon>
        <taxon>Acetobacterales</taxon>
        <taxon>Roseomonadaceae</taxon>
        <taxon>Humitalea</taxon>
    </lineage>
</organism>
<reference evidence="2 3" key="1">
    <citation type="submission" date="2018-06" db="EMBL/GenBank/DDBJ databases">
        <title>Genomic Encyclopedia of Archaeal and Bacterial Type Strains, Phase II (KMG-II): from individual species to whole genera.</title>
        <authorList>
            <person name="Goeker M."/>
        </authorList>
    </citation>
    <scope>NUCLEOTIDE SEQUENCE [LARGE SCALE GENOMIC DNA]</scope>
    <source>
        <strain evidence="2 3">DSM 24525</strain>
    </source>
</reference>
<dbReference type="Gene3D" id="3.90.79.10">
    <property type="entry name" value="Nucleoside Triphosphate Pyrophosphohydrolase"/>
    <property type="match status" value="1"/>
</dbReference>
<dbReference type="AlphaFoldDB" id="A0A2W7JDT5"/>
<protein>
    <submittedName>
        <fullName evidence="2">NUDIX domain-containing protein</fullName>
    </submittedName>
</protein>
<dbReference type="SUPFAM" id="SSF55811">
    <property type="entry name" value="Nudix"/>
    <property type="match status" value="1"/>
</dbReference>
<dbReference type="OrthoDB" id="8438812at2"/>